<comment type="catalytic activity">
    <reaction evidence="5 6">
        <text>queuosine 5'-phosphate + H2O = queuine + D-ribose 5-phosphate</text>
        <dbReference type="Rhea" id="RHEA:75387"/>
        <dbReference type="ChEBI" id="CHEBI:15377"/>
        <dbReference type="ChEBI" id="CHEBI:17433"/>
        <dbReference type="ChEBI" id="CHEBI:78346"/>
        <dbReference type="ChEBI" id="CHEBI:194371"/>
    </reaction>
    <physiologicalReaction direction="left-to-right" evidence="5 6">
        <dbReference type="Rhea" id="RHEA:75388"/>
    </physiologicalReaction>
</comment>
<dbReference type="InParanoid" id="J4H2A4"/>
<sequence>MTIVHPSSEIRFSTTPGGFQEKQPGRVCSSGDANPVLRTARDVFENTNLVRLNERGIAAAAKYILDRIQSESYSPRSWRTHPLHIVPHESPSWDDPATKNCLDWIFVISSLNFSFWSEREGCPDRYGVEWREGWDFGQTTVHTGYWSLVAAIDRALDENIHVTDPAFYSSTTLCPDSLFEHIFRPAARCSEGIPLLRERIAILREVGRILCNDFGGSFQGFCSEFLSRYEGRGTALQFARMVVETFPPFRDEVMFQNQRVHFWKRAQILTAEIWAAFYPLSPALPHLLFPQGPVISQLTMFSDYRVPQILHHLQILEYSPSLVKSLEEYRNLPVGSKEEVGIRAASIVAVERLREEMVYLQAVDQIFQRKVEISSVLIDFYLWDLAKRIEKGEDSVTGICITKMLPAHRTRGIWY</sequence>
<dbReference type="GO" id="GO:0016787">
    <property type="term" value="F:hydrolase activity"/>
    <property type="evidence" value="ECO:0007669"/>
    <property type="project" value="UniProtKB-KW"/>
</dbReference>
<dbReference type="AlphaFoldDB" id="J4H2A4"/>
<evidence type="ECO:0000256" key="6">
    <source>
        <dbReference type="RuleBase" id="RU365002"/>
    </source>
</evidence>
<dbReference type="EC" id="3.2.2.-" evidence="6"/>
<dbReference type="Pfam" id="PF10343">
    <property type="entry name" value="Q_salvage"/>
    <property type="match status" value="1"/>
</dbReference>
<proteinExistence type="inferred from homology"/>
<dbReference type="PANTHER" id="PTHR21314">
    <property type="entry name" value="QUEUOSINE 5'-PHOSPHATE N-GLYCOSYLASE_HYDROLASE-RELATED"/>
    <property type="match status" value="1"/>
</dbReference>
<keyword evidence="1 6" id="KW-0378">Hydrolase</keyword>
<feature type="region of interest" description="Disordered" evidence="7">
    <location>
        <begin position="1"/>
        <end position="26"/>
    </location>
</feature>
<organism evidence="8 9">
    <name type="scientific">Fibroporia radiculosa</name>
    <dbReference type="NCBI Taxonomy" id="599839"/>
    <lineage>
        <taxon>Eukaryota</taxon>
        <taxon>Fungi</taxon>
        <taxon>Dikarya</taxon>
        <taxon>Basidiomycota</taxon>
        <taxon>Agaricomycotina</taxon>
        <taxon>Agaricomycetes</taxon>
        <taxon>Polyporales</taxon>
        <taxon>Fibroporiaceae</taxon>
        <taxon>Fibroporia</taxon>
    </lineage>
</organism>
<dbReference type="HOGENOM" id="CLU_036001_2_1_1"/>
<dbReference type="GO" id="GO:0006400">
    <property type="term" value="P:tRNA modification"/>
    <property type="evidence" value="ECO:0007669"/>
    <property type="project" value="TreeGrafter"/>
</dbReference>
<evidence type="ECO:0000256" key="7">
    <source>
        <dbReference type="SAM" id="MobiDB-lite"/>
    </source>
</evidence>
<evidence type="ECO:0000313" key="9">
    <source>
        <dbReference type="Proteomes" id="UP000006352"/>
    </source>
</evidence>
<evidence type="ECO:0000256" key="1">
    <source>
        <dbReference type="ARBA" id="ARBA00022801"/>
    </source>
</evidence>
<comment type="function">
    <text evidence="6">Catalyzes the hydrolysis of queuosine 5'-phosphate, releasing the nucleobase queuine (q). Is required for salvage of queuine from exogenous queuosine (Q) that is imported and then converted to queuosine 5'-phosphate intracellularly.</text>
</comment>
<dbReference type="FunCoup" id="J4H2A4">
    <property type="interactions" value="197"/>
</dbReference>
<name>J4H2A4_9APHY</name>
<reference evidence="8 9" key="1">
    <citation type="journal article" date="2012" name="Appl. Environ. Microbiol.">
        <title>Short-read sequencing for genomic analysis of the brown rot fungus Fibroporia radiculosa.</title>
        <authorList>
            <person name="Tang J.D."/>
            <person name="Perkins A.D."/>
            <person name="Sonstegard T.S."/>
            <person name="Schroeder S.G."/>
            <person name="Burgess S.C."/>
            <person name="Diehl S.V."/>
        </authorList>
    </citation>
    <scope>NUCLEOTIDE SEQUENCE [LARGE SCALE GENOMIC DNA]</scope>
    <source>
        <strain evidence="8 9">TFFH 294</strain>
    </source>
</reference>
<dbReference type="OrthoDB" id="416777at2759"/>
<dbReference type="RefSeq" id="XP_012180462.1">
    <property type="nucleotide sequence ID" value="XM_012325072.1"/>
</dbReference>
<keyword evidence="9" id="KW-1185">Reference proteome</keyword>
<evidence type="ECO:0000256" key="3">
    <source>
        <dbReference type="ARBA" id="ARBA00035306"/>
    </source>
</evidence>
<dbReference type="GeneID" id="24096090"/>
<dbReference type="InterPro" id="IPR019438">
    <property type="entry name" value="Q_salvage"/>
</dbReference>
<dbReference type="EMBL" id="HE797022">
    <property type="protein sequence ID" value="CCM01179.1"/>
    <property type="molecule type" value="Genomic_DNA"/>
</dbReference>
<evidence type="ECO:0000256" key="5">
    <source>
        <dbReference type="ARBA" id="ARBA00048204"/>
    </source>
</evidence>
<dbReference type="STRING" id="599839.J4H2A4"/>
<comment type="similarity">
    <text evidence="2 6">Belongs to the QNG1 protein family.</text>
</comment>
<evidence type="ECO:0000256" key="4">
    <source>
        <dbReference type="ARBA" id="ARBA00035393"/>
    </source>
</evidence>
<evidence type="ECO:0000256" key="2">
    <source>
        <dbReference type="ARBA" id="ARBA00035119"/>
    </source>
</evidence>
<gene>
    <name evidence="8" type="ORF">FIBRA_03227</name>
</gene>
<accession>J4H2A4</accession>
<evidence type="ECO:0000313" key="8">
    <source>
        <dbReference type="EMBL" id="CCM01179.1"/>
    </source>
</evidence>
<dbReference type="PANTHER" id="PTHR21314:SF0">
    <property type="entry name" value="QUEUOSINE 5'-PHOSPHATE N-GLYCOSYLASE_HYDROLASE"/>
    <property type="match status" value="1"/>
</dbReference>
<dbReference type="Proteomes" id="UP000006352">
    <property type="component" value="Unassembled WGS sequence"/>
</dbReference>
<protein>
    <recommendedName>
        <fullName evidence="3 6">Queuosine 5'-phosphate N-glycosylase/hydrolase</fullName>
        <ecNumber evidence="6">3.2.2.-</ecNumber>
    </recommendedName>
    <alternativeName>
        <fullName evidence="4 6">Queuosine-nucleotide N-glycosylase/hydrolase</fullName>
    </alternativeName>
</protein>